<keyword evidence="1" id="KW-0472">Membrane</keyword>
<dbReference type="PANTHER" id="PTHR33121:SF70">
    <property type="entry name" value="SIGNALING PROTEIN YKOW"/>
    <property type="match status" value="1"/>
</dbReference>
<dbReference type="EC" id="3.1.4.52" evidence="4"/>
<dbReference type="Gene3D" id="3.30.70.270">
    <property type="match status" value="1"/>
</dbReference>
<dbReference type="NCBIfam" id="TIGR00254">
    <property type="entry name" value="GGDEF"/>
    <property type="match status" value="1"/>
</dbReference>
<evidence type="ECO:0000313" key="5">
    <source>
        <dbReference type="Proteomes" id="UP000289794"/>
    </source>
</evidence>
<feature type="domain" description="EAL" evidence="2">
    <location>
        <begin position="510"/>
        <end position="764"/>
    </location>
</feature>
<proteinExistence type="predicted"/>
<dbReference type="InterPro" id="IPR035919">
    <property type="entry name" value="EAL_sf"/>
</dbReference>
<feature type="transmembrane region" description="Helical" evidence="1">
    <location>
        <begin position="61"/>
        <end position="80"/>
    </location>
</feature>
<organism evidence="4 5">
    <name type="scientific">Blautia producta</name>
    <dbReference type="NCBI Taxonomy" id="33035"/>
    <lineage>
        <taxon>Bacteria</taxon>
        <taxon>Bacillati</taxon>
        <taxon>Bacillota</taxon>
        <taxon>Clostridia</taxon>
        <taxon>Lachnospirales</taxon>
        <taxon>Lachnospiraceae</taxon>
        <taxon>Blautia</taxon>
    </lineage>
</organism>
<dbReference type="GO" id="GO:0071111">
    <property type="term" value="F:cyclic-guanylate-specific phosphodiesterase activity"/>
    <property type="evidence" value="ECO:0007669"/>
    <property type="project" value="UniProtKB-EC"/>
</dbReference>
<dbReference type="InterPro" id="IPR001633">
    <property type="entry name" value="EAL_dom"/>
</dbReference>
<dbReference type="InterPro" id="IPR050706">
    <property type="entry name" value="Cyclic-di-GMP_PDE-like"/>
</dbReference>
<dbReference type="PROSITE" id="PS50887">
    <property type="entry name" value="GGDEF"/>
    <property type="match status" value="1"/>
</dbReference>
<dbReference type="CDD" id="cd01949">
    <property type="entry name" value="GGDEF"/>
    <property type="match status" value="1"/>
</dbReference>
<dbReference type="EMBL" id="CP035945">
    <property type="protein sequence ID" value="QBE94958.1"/>
    <property type="molecule type" value="Genomic_DNA"/>
</dbReference>
<dbReference type="PROSITE" id="PS50883">
    <property type="entry name" value="EAL"/>
    <property type="match status" value="1"/>
</dbReference>
<name>A0A4V0Z6Y9_9FIRM</name>
<dbReference type="Pfam" id="PF00990">
    <property type="entry name" value="GGDEF"/>
    <property type="match status" value="1"/>
</dbReference>
<gene>
    <name evidence="4" type="primary">gmr_1</name>
    <name evidence="4" type="ORF">PMF13cell1_00455</name>
</gene>
<evidence type="ECO:0000256" key="1">
    <source>
        <dbReference type="SAM" id="Phobius"/>
    </source>
</evidence>
<dbReference type="SMART" id="SM00267">
    <property type="entry name" value="GGDEF"/>
    <property type="match status" value="1"/>
</dbReference>
<dbReference type="Gene3D" id="3.20.20.450">
    <property type="entry name" value="EAL domain"/>
    <property type="match status" value="1"/>
</dbReference>
<dbReference type="CDD" id="cd01948">
    <property type="entry name" value="EAL"/>
    <property type="match status" value="1"/>
</dbReference>
<evidence type="ECO:0000259" key="3">
    <source>
        <dbReference type="PROSITE" id="PS50887"/>
    </source>
</evidence>
<keyword evidence="4" id="KW-0378">Hydrolase</keyword>
<dbReference type="InterPro" id="IPR029787">
    <property type="entry name" value="Nucleotide_cyclase"/>
</dbReference>
<feature type="domain" description="GGDEF" evidence="3">
    <location>
        <begin position="367"/>
        <end position="501"/>
    </location>
</feature>
<feature type="transmembrane region" description="Helical" evidence="1">
    <location>
        <begin position="266"/>
        <end position="299"/>
    </location>
</feature>
<feature type="transmembrane region" description="Helical" evidence="1">
    <location>
        <begin position="164"/>
        <end position="182"/>
    </location>
</feature>
<keyword evidence="1" id="KW-0812">Transmembrane</keyword>
<keyword evidence="1" id="KW-1133">Transmembrane helix</keyword>
<feature type="transmembrane region" description="Helical" evidence="1">
    <location>
        <begin position="222"/>
        <end position="240"/>
    </location>
</feature>
<accession>A0A4V0Z6Y9</accession>
<dbReference type="KEGG" id="bpro:PMF13cell1_00455"/>
<feature type="transmembrane region" description="Helical" evidence="1">
    <location>
        <begin position="125"/>
        <end position="144"/>
    </location>
</feature>
<evidence type="ECO:0000313" key="4">
    <source>
        <dbReference type="EMBL" id="QBE94958.1"/>
    </source>
</evidence>
<dbReference type="SUPFAM" id="SSF141868">
    <property type="entry name" value="EAL domain-like"/>
    <property type="match status" value="1"/>
</dbReference>
<dbReference type="InterPro" id="IPR043128">
    <property type="entry name" value="Rev_trsase/Diguanyl_cyclase"/>
</dbReference>
<dbReference type="SMART" id="SM00052">
    <property type="entry name" value="EAL"/>
    <property type="match status" value="1"/>
</dbReference>
<dbReference type="Pfam" id="PF00563">
    <property type="entry name" value="EAL"/>
    <property type="match status" value="1"/>
</dbReference>
<dbReference type="RefSeq" id="WP_130179674.1">
    <property type="nucleotide sequence ID" value="NZ_CP035945.1"/>
</dbReference>
<reference evidence="4 5" key="1">
    <citation type="submission" date="2019-01" db="EMBL/GenBank/DDBJ databases">
        <title>PMF-metabolizing Aryl O-demethylase.</title>
        <authorList>
            <person name="Kim M."/>
        </authorList>
    </citation>
    <scope>NUCLEOTIDE SEQUENCE [LARGE SCALE GENOMIC DNA]</scope>
    <source>
        <strain evidence="4 5">PMF1</strain>
    </source>
</reference>
<dbReference type="AlphaFoldDB" id="A0A4V0Z6Y9"/>
<dbReference type="Proteomes" id="UP000289794">
    <property type="component" value="Chromosome"/>
</dbReference>
<feature type="transmembrane region" description="Helical" evidence="1">
    <location>
        <begin position="7"/>
        <end position="24"/>
    </location>
</feature>
<dbReference type="InterPro" id="IPR000160">
    <property type="entry name" value="GGDEF_dom"/>
</dbReference>
<feature type="transmembrane region" description="Helical" evidence="1">
    <location>
        <begin position="30"/>
        <end position="49"/>
    </location>
</feature>
<dbReference type="SUPFAM" id="SSF55073">
    <property type="entry name" value="Nucleotide cyclase"/>
    <property type="match status" value="1"/>
</dbReference>
<feature type="transmembrane region" description="Helical" evidence="1">
    <location>
        <begin position="189"/>
        <end position="210"/>
    </location>
</feature>
<protein>
    <submittedName>
        <fullName evidence="4">Cyclic di-GMP phosphodiesterase Gmr</fullName>
        <ecNumber evidence="4">3.1.4.52</ecNumber>
    </submittedName>
</protein>
<dbReference type="PANTHER" id="PTHR33121">
    <property type="entry name" value="CYCLIC DI-GMP PHOSPHODIESTERASE PDEF"/>
    <property type="match status" value="1"/>
</dbReference>
<feature type="transmembrane region" description="Helical" evidence="1">
    <location>
        <begin position="92"/>
        <end position="113"/>
    </location>
</feature>
<sequence length="765" mass="89022">MKRIVTIPIAILFVVYFIALIVQNNRIGDLLSPILTLLAFLPVFYAFFWKEQHKLLKISGLFYMLSIFSWFLCDFFWGFFTLVLHTNPENNLLITHGYSLTNLFLLLSLILLGYFQAKSWNKMQILLDTLMVATSIMGIVWIFVFEQDVARAKILISDPISMSSLIMDFMIYAWTNIWFFSTRKRKEPLFIKFSAAGGVFFVVIDTIYYYEYFYRSYEPNSLLDGGYVVAFALMGISGLIKLKFKDQEGTYLDKEQIGFSRIKKELLFLILPILLIVVKGIQAPSLLFLVTAIMFYFIFTNFTQNSIFRDKILEQEKEHVSELEKRVEERTHEVIKIMNTDVITGLKNRRYLEEYLEKIIRTINRDEKIYLLYIDQNKYKSIKSIYGKYIAEKVLEEVGKRIESIMEEKSGLATSYGEDIFVATFKSRGDYEEALYTAKKIINYCSDIYLVEEHKISVTLNIGIASYPQDSKNMEELVRNADTAMMQARKTGFNVIHTYDNQIGLYINKKDRIELKLKRVVFDEEFSLQFQPQVLCSDGSIYGVEALLRWYTKKGDYIPPMDFIPITEENGMVIALGYWIMEQSAKQLSKWKTEYGSNIKMAINVSSKQLMEEDFTDRLVQVLEKYQIQKNDFEIEITENIQLETNSLIHEALGKLSAMGISIAIDDFGTGYSSLYYLRELPVNRIKIAKELIDHIDHDIYSKSIVQMVISVAKVNNIKVIAEGVETQKQWDCLKQMDCDEIQGYLFSKPLTPGELENNWLRKSE</sequence>
<evidence type="ECO:0000259" key="2">
    <source>
        <dbReference type="PROSITE" id="PS50883"/>
    </source>
</evidence>